<protein>
    <submittedName>
        <fullName evidence="1">Uncharacterized protein</fullName>
    </submittedName>
</protein>
<evidence type="ECO:0000313" key="2">
    <source>
        <dbReference type="Proteomes" id="UP000265520"/>
    </source>
</evidence>
<sequence length="30" mass="3235">MKVGNLHTADLGTLDQVRKLGISQGLIVEK</sequence>
<dbReference type="Proteomes" id="UP000265520">
    <property type="component" value="Unassembled WGS sequence"/>
</dbReference>
<reference evidence="1 2" key="1">
    <citation type="journal article" date="2018" name="Front. Plant Sci.">
        <title>Red Clover (Trifolium pratense) and Zigzag Clover (T. medium) - A Picture of Genomic Similarities and Differences.</title>
        <authorList>
            <person name="Dluhosova J."/>
            <person name="Istvanek J."/>
            <person name="Nedelnik J."/>
            <person name="Repkova J."/>
        </authorList>
    </citation>
    <scope>NUCLEOTIDE SEQUENCE [LARGE SCALE GENOMIC DNA]</scope>
    <source>
        <strain evidence="2">cv. 10/8</strain>
        <tissue evidence="1">Leaf</tissue>
    </source>
</reference>
<dbReference type="EMBL" id="LXQA010212752">
    <property type="protein sequence ID" value="MCI34319.1"/>
    <property type="molecule type" value="Genomic_DNA"/>
</dbReference>
<evidence type="ECO:0000313" key="1">
    <source>
        <dbReference type="EMBL" id="MCI34319.1"/>
    </source>
</evidence>
<name>A0A392RDJ5_9FABA</name>
<keyword evidence="2" id="KW-1185">Reference proteome</keyword>
<accession>A0A392RDJ5</accession>
<proteinExistence type="predicted"/>
<organism evidence="1 2">
    <name type="scientific">Trifolium medium</name>
    <dbReference type="NCBI Taxonomy" id="97028"/>
    <lineage>
        <taxon>Eukaryota</taxon>
        <taxon>Viridiplantae</taxon>
        <taxon>Streptophyta</taxon>
        <taxon>Embryophyta</taxon>
        <taxon>Tracheophyta</taxon>
        <taxon>Spermatophyta</taxon>
        <taxon>Magnoliopsida</taxon>
        <taxon>eudicotyledons</taxon>
        <taxon>Gunneridae</taxon>
        <taxon>Pentapetalae</taxon>
        <taxon>rosids</taxon>
        <taxon>fabids</taxon>
        <taxon>Fabales</taxon>
        <taxon>Fabaceae</taxon>
        <taxon>Papilionoideae</taxon>
        <taxon>50 kb inversion clade</taxon>
        <taxon>NPAAA clade</taxon>
        <taxon>Hologalegina</taxon>
        <taxon>IRL clade</taxon>
        <taxon>Trifolieae</taxon>
        <taxon>Trifolium</taxon>
    </lineage>
</organism>
<comment type="caution">
    <text evidence="1">The sequence shown here is derived from an EMBL/GenBank/DDBJ whole genome shotgun (WGS) entry which is preliminary data.</text>
</comment>
<feature type="non-terminal residue" evidence="1">
    <location>
        <position position="30"/>
    </location>
</feature>
<dbReference type="AlphaFoldDB" id="A0A392RDJ5"/>